<name>A0ABU4VSI7_9ACTN</name>
<accession>A0ABU4VSI7</accession>
<dbReference type="Gene3D" id="3.20.20.150">
    <property type="entry name" value="Divalent-metal-dependent TIM barrel enzymes"/>
    <property type="match status" value="1"/>
</dbReference>
<evidence type="ECO:0000313" key="2">
    <source>
        <dbReference type="Proteomes" id="UP001277761"/>
    </source>
</evidence>
<evidence type="ECO:0000313" key="1">
    <source>
        <dbReference type="EMBL" id="MDX8153901.1"/>
    </source>
</evidence>
<evidence type="ECO:0008006" key="3">
    <source>
        <dbReference type="Google" id="ProtNLM"/>
    </source>
</evidence>
<gene>
    <name evidence="1" type="ORF">SK069_20045</name>
</gene>
<protein>
    <recommendedName>
        <fullName evidence="3">Sugar phosphate isomerase/epimerase</fullName>
    </recommendedName>
</protein>
<dbReference type="InterPro" id="IPR036237">
    <property type="entry name" value="Xyl_isomerase-like_sf"/>
</dbReference>
<dbReference type="EMBL" id="JAXAVX010000025">
    <property type="protein sequence ID" value="MDX8153901.1"/>
    <property type="molecule type" value="Genomic_DNA"/>
</dbReference>
<reference evidence="1 2" key="1">
    <citation type="submission" date="2023-11" db="EMBL/GenBank/DDBJ databases">
        <authorList>
            <person name="Xu M."/>
            <person name="Jiang T."/>
        </authorList>
    </citation>
    <scope>NUCLEOTIDE SEQUENCE [LARGE SCALE GENOMIC DNA]</scope>
    <source>
        <strain evidence="1 2">SD</strain>
    </source>
</reference>
<keyword evidence="2" id="KW-1185">Reference proteome</keyword>
<dbReference type="RefSeq" id="WP_319956050.1">
    <property type="nucleotide sequence ID" value="NZ_JAXAVX010000025.1"/>
</dbReference>
<comment type="caution">
    <text evidence="1">The sequence shown here is derived from an EMBL/GenBank/DDBJ whole genome shotgun (WGS) entry which is preliminary data.</text>
</comment>
<organism evidence="1 2">
    <name type="scientific">Patulibacter brassicae</name>
    <dbReference type="NCBI Taxonomy" id="1705717"/>
    <lineage>
        <taxon>Bacteria</taxon>
        <taxon>Bacillati</taxon>
        <taxon>Actinomycetota</taxon>
        <taxon>Thermoleophilia</taxon>
        <taxon>Solirubrobacterales</taxon>
        <taxon>Patulibacteraceae</taxon>
        <taxon>Patulibacter</taxon>
    </lineage>
</organism>
<dbReference type="SUPFAM" id="SSF51658">
    <property type="entry name" value="Xylose isomerase-like"/>
    <property type="match status" value="1"/>
</dbReference>
<dbReference type="Proteomes" id="UP001277761">
    <property type="component" value="Unassembled WGS sequence"/>
</dbReference>
<proteinExistence type="predicted"/>
<sequence length="234" mass="25964">MASTLSVPTRAGDRLVAGHHPLGTSTGHLTELRGHWDLLVTRALGVSSIVVELAALSEPEFLTLCDWLSESGRELPFRYLSVHAPSKHRQLPEAELVERIAALPRTVDAVVVHPETIERVERYEALGWRLVLENMDARKPDARTAAELEPYFDALPEAGFVLDVAHVASIDPTMAEADRLLDAFGERLRHVHVSSVDPDCHHVPLTAQDEERFAPVLGRCRDVPWVLEAPLPPR</sequence>